<reference evidence="2 3" key="1">
    <citation type="submission" date="2023-09" db="EMBL/GenBank/DDBJ databases">
        <authorList>
            <person name="Rey-Velasco X."/>
        </authorList>
    </citation>
    <scope>NUCLEOTIDE SEQUENCE [LARGE SCALE GENOMIC DNA]</scope>
    <source>
        <strain evidence="2 3">P007</strain>
    </source>
</reference>
<evidence type="ECO:0000313" key="2">
    <source>
        <dbReference type="EMBL" id="MDT0620873.1"/>
    </source>
</evidence>
<evidence type="ECO:0000256" key="1">
    <source>
        <dbReference type="SAM" id="Phobius"/>
    </source>
</evidence>
<comment type="caution">
    <text evidence="2">The sequence shown here is derived from an EMBL/GenBank/DDBJ whole genome shotgun (WGS) entry which is preliminary data.</text>
</comment>
<organism evidence="2 3">
    <name type="scientific">Croceitalea vernalis</name>
    <dbReference type="NCBI Taxonomy" id="3075599"/>
    <lineage>
        <taxon>Bacteria</taxon>
        <taxon>Pseudomonadati</taxon>
        <taxon>Bacteroidota</taxon>
        <taxon>Flavobacteriia</taxon>
        <taxon>Flavobacteriales</taxon>
        <taxon>Flavobacteriaceae</taxon>
        <taxon>Croceitalea</taxon>
    </lineage>
</organism>
<accession>A0ABU3BFF7</accession>
<dbReference type="Proteomes" id="UP001250662">
    <property type="component" value="Unassembled WGS sequence"/>
</dbReference>
<keyword evidence="1" id="KW-0812">Transmembrane</keyword>
<dbReference type="EMBL" id="JAVRHU010000001">
    <property type="protein sequence ID" value="MDT0620873.1"/>
    <property type="molecule type" value="Genomic_DNA"/>
</dbReference>
<evidence type="ECO:0000313" key="3">
    <source>
        <dbReference type="Proteomes" id="UP001250662"/>
    </source>
</evidence>
<keyword evidence="3" id="KW-1185">Reference proteome</keyword>
<protein>
    <submittedName>
        <fullName evidence="2">Uncharacterized protein</fullName>
    </submittedName>
</protein>
<keyword evidence="1" id="KW-0472">Membrane</keyword>
<dbReference type="Gene3D" id="3.90.930.1">
    <property type="match status" value="1"/>
</dbReference>
<dbReference type="RefSeq" id="WP_311387124.1">
    <property type="nucleotide sequence ID" value="NZ_JAVRHU010000001.1"/>
</dbReference>
<keyword evidence="1" id="KW-1133">Transmembrane helix</keyword>
<feature type="transmembrane region" description="Helical" evidence="1">
    <location>
        <begin position="7"/>
        <end position="24"/>
    </location>
</feature>
<name>A0ABU3BFF7_9FLAO</name>
<sequence length="886" mass="105201">MKPRFHIILSIIIFICILIFGFTHKISSGDKEMLLWSEGSLVWDDFTEVRNMDDDYVATIYSNIACPNLITENTSKVYAFMNPNISERLKDEYDSYNVLNHEQYHFNITEYCARLLRKDLVSRGLGGLSLKTIKDLKIKYIKKLDSLQKAYDSITDHNSNWKEQRQWELKIDDWLRQTSYYENEDIYEYYDFSKNRTRFFRSIYFTFTHKILTSYPIGEKDIKHGETYEILYNGHKEKIVKFFKDGKLINGGYFETAITKIIEKEKDVFEVHYLNSDESYNQNLKVSLRVSSLDAKNNLTTHYFNGNRERIEKNSIYETIWRYDSNTESYYSTYLDKKGRITLNKEGVYHQKRVLDEKERTILIENYDKRRRLKNDKEYIARRELVYNEENRKIYYRLYDEKENFAFHLGDYHLAYDYDERGNVIKVTSLNKDGKPTYDDNGASIYEYTYDLFDREILIKRFNKTHQPIIANDDYFKQVKEYDSLGRIQLLAYYYPDYVLKYSDDLWGATKYIYEGDSIIKEQNLDAYGDIVQNENNVAITKKRFNRRNKMISEIYLDVDGSFAKMDDGIVEYRYQYDEHGNTIETSTYDSIGSLKEFESDVAIIKWEYDENGNKSSTTYFNANNELAIATDRITYNIYEYRKDGKLLERRNYDINKKSTSLNGVFKTKFVLNNAGLDSIQFQYESNGKLKKGVAITRFYYNKYNNLTRTEYYDSSNRRIRNLEGVSAVNYIYNKRQYKVGNVYFNEYNRRTNNNDGVSFEFWALNELGHTVYLKYLDKKSKPAIGPNGYHKIEYEWASLGETTRTSYFGTDLKPIEDEYGTAIYEYELEPSGMYTQIKRYNKKGELSENTLGTAISKYTPYLDGLYYLDEELNALGEVVNDSISK</sequence>
<proteinExistence type="predicted"/>
<gene>
    <name evidence="2" type="ORF">RM520_04500</name>
</gene>